<sequence length="1123" mass="121586">MRAGLSTIQQTLTPEASRVLTESIAEAARRCHGQTTPLHVAATLLAAPAGLLRQACIRSHPQSSHPLQCRALELCFSVALDRLPAANPGHAAEPPISNALMAALKRAQANQRRGCPEQQQQPLLAVKVELEQLLMSMLDDPSVSRVMREASFSSTAVKAVVEQSLSSPSSSAATTAGPEPAVISLAAASLAPSTSLLPILTNRAAAPGNLYLNPRLHQHQSSNGDAAPIAAGGVADHPRAEEVKRVLDILSRSRKRNPILVGDCNLDSVIRDVLQRIQSTDASSPLQNAQIIPFAKNLAAAVPAPDHSQITTKIRELGRSIESTISSGDRGVIVDLGDLKWLVETPSGGSIQLQKPTISEAGRVAVEEMGKLRKQFEDGGSLWFIGAATSATFIRCQVYHPTMENDWDLQAVPIASRPSLPAMFPRFGGIGISGNSVDGLTTAVPLRRAPESTDPSSGRTTLCPLCTEGYERELAKLVAKEFEKYSAKPNEGEGLPQWLQVAKLSSAGNAMASAAPLQCKEEELLWKKSTEELLRRWSETCSGLHQNHRQSPIGSKIFLSSSLSKPPFSVLRRNPSTEPKSTSCRTLREVSPPGSPVKTDLVLGSSVVSDRSTEKTHRERLKDFNGCAPDAFPGQQRARVAAISDMDMFKRLLKGLTERVSWQPEAASAVANAVMRCKSGDGKKRGGATKGDAWLLLLGPDKVGKKKIASTLSEVVFGAGPAVINFDNGEESNLSHRGRTLMDRTVEAVRRNPFAMVVLENLDQADIMTQSKIKQAIARGRLLDSNGREVSLGSIIFVLTADWLPEELKSSYHSFIQYEQSILDLAYGGTELELTTGDRPWKRHPNWVCDSDQPMKLRKESSALSLDLNLSVGVDAAAASSAGEGSRNSSDVTTEHEYDKGRLAVNNPPSSLPPELMELVDEAVTFKPFDFTQLRSRVREAVSVKFTTIMGQGRAMRIDDDALDRIVGGLWLSGAAIDEWTERVLAPSLKQLRDNLKAAAADGAGLLIIRLSTVKRNQMPRSRTDDWLPTTVSIAIDGNHDINNGDTPRGTLTTTHHHRFGRDMVAMNDDEALALSQGFINASACEWVMLFLSAYSWIAGDTTATGTGHCFVLWIRMEVKSIR</sequence>
<dbReference type="Pfam" id="PF23569">
    <property type="entry name" value="NBD_SMAX1"/>
    <property type="match status" value="1"/>
</dbReference>
<proteinExistence type="inferred from homology"/>
<feature type="domain" description="Clp R" evidence="7">
    <location>
        <begin position="8"/>
        <end position="167"/>
    </location>
</feature>
<feature type="region of interest" description="Disordered" evidence="6">
    <location>
        <begin position="879"/>
        <end position="910"/>
    </location>
</feature>
<evidence type="ECO:0000256" key="2">
    <source>
        <dbReference type="ARBA" id="ARBA00022737"/>
    </source>
</evidence>
<dbReference type="InterPro" id="IPR058680">
    <property type="entry name" value="NBD_SMAX1-like"/>
</dbReference>
<evidence type="ECO:0000256" key="4">
    <source>
        <dbReference type="ARBA" id="ARBA00023163"/>
    </source>
</evidence>
<evidence type="ECO:0000256" key="1">
    <source>
        <dbReference type="ARBA" id="ARBA00008675"/>
    </source>
</evidence>
<dbReference type="CDD" id="cd19499">
    <property type="entry name" value="RecA-like_ClpB_Hsp104-like"/>
    <property type="match status" value="1"/>
</dbReference>
<keyword evidence="3" id="KW-0805">Transcription regulation</keyword>
<dbReference type="PROSITE" id="PS51903">
    <property type="entry name" value="CLP_R"/>
    <property type="match status" value="1"/>
</dbReference>
<dbReference type="Gene3D" id="3.40.50.300">
    <property type="entry name" value="P-loop containing nucleotide triphosphate hydrolases"/>
    <property type="match status" value="2"/>
</dbReference>
<dbReference type="InterPro" id="IPR051650">
    <property type="entry name" value="SL_signaling_regulator"/>
</dbReference>
<dbReference type="InterPro" id="IPR004176">
    <property type="entry name" value="Clp_R_N"/>
</dbReference>
<dbReference type="Pfam" id="PF26587">
    <property type="entry name" value="AAA_lid_SMAX1"/>
    <property type="match status" value="1"/>
</dbReference>
<feature type="compositionally biased region" description="Basic and acidic residues" evidence="6">
    <location>
        <begin position="893"/>
        <end position="902"/>
    </location>
</feature>
<comment type="caution">
    <text evidence="8">The sequence shown here is derived from an EMBL/GenBank/DDBJ whole genome shotgun (WGS) entry which is preliminary data.</text>
</comment>
<dbReference type="EMBL" id="JACMSC010000010">
    <property type="protein sequence ID" value="KAG6503727.1"/>
    <property type="molecule type" value="Genomic_DNA"/>
</dbReference>
<evidence type="ECO:0000256" key="6">
    <source>
        <dbReference type="SAM" id="MobiDB-lite"/>
    </source>
</evidence>
<dbReference type="PANTHER" id="PTHR43572">
    <property type="entry name" value="CHAPERONE PROTEIN CLPD, CHLOROPLASTIC"/>
    <property type="match status" value="1"/>
</dbReference>
<evidence type="ECO:0000256" key="3">
    <source>
        <dbReference type="ARBA" id="ARBA00023015"/>
    </source>
</evidence>
<comment type="similarity">
    <text evidence="1">Belongs to the ClpA/ClpB family.</text>
</comment>
<evidence type="ECO:0000313" key="9">
    <source>
        <dbReference type="Proteomes" id="UP000734854"/>
    </source>
</evidence>
<dbReference type="InterPro" id="IPR058954">
    <property type="entry name" value="AAA_lid_SMAX1"/>
</dbReference>
<dbReference type="AlphaFoldDB" id="A0A8J5L355"/>
<dbReference type="PANTHER" id="PTHR43572:SF13">
    <property type="entry name" value="PROTEIN SUPPRESSOR OF MAX2 1"/>
    <property type="match status" value="1"/>
</dbReference>
<gene>
    <name evidence="8" type="ORF">ZIOFF_036051</name>
</gene>
<keyword evidence="2 5" id="KW-0677">Repeat</keyword>
<feature type="compositionally biased region" description="Polar residues" evidence="6">
    <location>
        <begin position="574"/>
        <end position="585"/>
    </location>
</feature>
<dbReference type="SUPFAM" id="SSF81923">
    <property type="entry name" value="Double Clp-N motif"/>
    <property type="match status" value="1"/>
</dbReference>
<evidence type="ECO:0000259" key="7">
    <source>
        <dbReference type="PROSITE" id="PS51903"/>
    </source>
</evidence>
<dbReference type="InterPro" id="IPR027417">
    <property type="entry name" value="P-loop_NTPase"/>
</dbReference>
<dbReference type="FunFam" id="1.10.1780.10:FF:000005">
    <property type="entry name" value="protein SUPPRESSOR OF MAX2 1"/>
    <property type="match status" value="1"/>
</dbReference>
<feature type="compositionally biased region" description="Low complexity" evidence="6">
    <location>
        <begin position="879"/>
        <end position="890"/>
    </location>
</feature>
<feature type="region of interest" description="Disordered" evidence="6">
    <location>
        <begin position="572"/>
        <end position="599"/>
    </location>
</feature>
<reference evidence="8 9" key="1">
    <citation type="submission" date="2020-08" db="EMBL/GenBank/DDBJ databases">
        <title>Plant Genome Project.</title>
        <authorList>
            <person name="Zhang R.-G."/>
        </authorList>
    </citation>
    <scope>NUCLEOTIDE SEQUENCE [LARGE SCALE GENOMIC DNA]</scope>
    <source>
        <tissue evidence="8">Rhizome</tissue>
    </source>
</reference>
<dbReference type="Gene3D" id="1.10.1780.10">
    <property type="entry name" value="Clp, N-terminal domain"/>
    <property type="match status" value="1"/>
</dbReference>
<dbReference type="Proteomes" id="UP000734854">
    <property type="component" value="Unassembled WGS sequence"/>
</dbReference>
<organism evidence="8 9">
    <name type="scientific">Zingiber officinale</name>
    <name type="common">Ginger</name>
    <name type="synonym">Amomum zingiber</name>
    <dbReference type="NCBI Taxonomy" id="94328"/>
    <lineage>
        <taxon>Eukaryota</taxon>
        <taxon>Viridiplantae</taxon>
        <taxon>Streptophyta</taxon>
        <taxon>Embryophyta</taxon>
        <taxon>Tracheophyta</taxon>
        <taxon>Spermatophyta</taxon>
        <taxon>Magnoliopsida</taxon>
        <taxon>Liliopsida</taxon>
        <taxon>Zingiberales</taxon>
        <taxon>Zingiberaceae</taxon>
        <taxon>Zingiber</taxon>
    </lineage>
</organism>
<protein>
    <recommendedName>
        <fullName evidence="7">Clp R domain-containing protein</fullName>
    </recommendedName>
</protein>
<dbReference type="SUPFAM" id="SSF52540">
    <property type="entry name" value="P-loop containing nucleoside triphosphate hydrolases"/>
    <property type="match status" value="1"/>
</dbReference>
<keyword evidence="4" id="KW-0804">Transcription</keyword>
<evidence type="ECO:0000313" key="8">
    <source>
        <dbReference type="EMBL" id="KAG6503727.1"/>
    </source>
</evidence>
<name>A0A8J5L355_ZINOF</name>
<evidence type="ECO:0000256" key="5">
    <source>
        <dbReference type="PROSITE-ProRule" id="PRU01251"/>
    </source>
</evidence>
<dbReference type="InterPro" id="IPR036628">
    <property type="entry name" value="Clp_N_dom_sf"/>
</dbReference>
<accession>A0A8J5L355</accession>
<keyword evidence="9" id="KW-1185">Reference proteome</keyword>